<name>D7KZ35_ARALL</name>
<dbReference type="EMBL" id="GL348714">
    <property type="protein sequence ID" value="EFH63044.1"/>
    <property type="molecule type" value="Genomic_DNA"/>
</dbReference>
<accession>D7KZ35</accession>
<protein>
    <submittedName>
        <fullName evidence="1">Uncharacterized protein</fullName>
    </submittedName>
</protein>
<dbReference type="Proteomes" id="UP000008694">
    <property type="component" value="Unassembled WGS sequence"/>
</dbReference>
<dbReference type="HOGENOM" id="CLU_2761215_0_0_1"/>
<evidence type="ECO:0000313" key="1">
    <source>
        <dbReference type="EMBL" id="EFH63044.1"/>
    </source>
</evidence>
<reference evidence="2" key="1">
    <citation type="journal article" date="2011" name="Nat. Genet.">
        <title>The Arabidopsis lyrata genome sequence and the basis of rapid genome size change.</title>
        <authorList>
            <person name="Hu T.T."/>
            <person name="Pattyn P."/>
            <person name="Bakker E.G."/>
            <person name="Cao J."/>
            <person name="Cheng J.-F."/>
            <person name="Clark R.M."/>
            <person name="Fahlgren N."/>
            <person name="Fawcett J.A."/>
            <person name="Grimwood J."/>
            <person name="Gundlach H."/>
            <person name="Haberer G."/>
            <person name="Hollister J.D."/>
            <person name="Ossowski S."/>
            <person name="Ottilar R.P."/>
            <person name="Salamov A.A."/>
            <person name="Schneeberger K."/>
            <person name="Spannagl M."/>
            <person name="Wang X."/>
            <person name="Yang L."/>
            <person name="Nasrallah M.E."/>
            <person name="Bergelson J."/>
            <person name="Carrington J.C."/>
            <person name="Gaut B.S."/>
            <person name="Schmutz J."/>
            <person name="Mayer K.F.X."/>
            <person name="Van de Peer Y."/>
            <person name="Grigoriev I.V."/>
            <person name="Nordborg M."/>
            <person name="Weigel D."/>
            <person name="Guo Y.-L."/>
        </authorList>
    </citation>
    <scope>NUCLEOTIDE SEQUENCE [LARGE SCALE GENOMIC DNA]</scope>
    <source>
        <strain evidence="2">cv. MN47</strain>
    </source>
</reference>
<evidence type="ECO:0000313" key="2">
    <source>
        <dbReference type="Proteomes" id="UP000008694"/>
    </source>
</evidence>
<dbReference type="Gramene" id="scaffold_200915.1">
    <property type="protein sequence ID" value="scaffold_200915.1"/>
    <property type="gene ID" value="scaffold_200915.1"/>
</dbReference>
<keyword evidence="2" id="KW-1185">Reference proteome</keyword>
<dbReference type="AlphaFoldDB" id="D7KZ35"/>
<organism evidence="2">
    <name type="scientific">Arabidopsis lyrata subsp. lyrata</name>
    <name type="common">Lyre-leaved rock-cress</name>
    <dbReference type="NCBI Taxonomy" id="81972"/>
    <lineage>
        <taxon>Eukaryota</taxon>
        <taxon>Viridiplantae</taxon>
        <taxon>Streptophyta</taxon>
        <taxon>Embryophyta</taxon>
        <taxon>Tracheophyta</taxon>
        <taxon>Spermatophyta</taxon>
        <taxon>Magnoliopsida</taxon>
        <taxon>eudicotyledons</taxon>
        <taxon>Gunneridae</taxon>
        <taxon>Pentapetalae</taxon>
        <taxon>rosids</taxon>
        <taxon>malvids</taxon>
        <taxon>Brassicales</taxon>
        <taxon>Brassicaceae</taxon>
        <taxon>Camelineae</taxon>
        <taxon>Arabidopsis</taxon>
    </lineage>
</organism>
<proteinExistence type="predicted"/>
<gene>
    <name evidence="1" type="ORF">ARALYDRAFT_893841</name>
</gene>
<sequence>MAFTLDKALQAMTIEENKPVKLKNLPKFSSCERNACRVLWEGYCVMKIKRCHDSSMTCLGFGMLATKLVV</sequence>